<dbReference type="Pfam" id="PF00037">
    <property type="entry name" value="Fer4"/>
    <property type="match status" value="1"/>
</dbReference>
<feature type="domain" description="4Fe-4S ferredoxin-type" evidence="5">
    <location>
        <begin position="81"/>
        <end position="110"/>
    </location>
</feature>
<dbReference type="GO" id="GO:0051539">
    <property type="term" value="F:4 iron, 4 sulfur cluster binding"/>
    <property type="evidence" value="ECO:0007669"/>
    <property type="project" value="UniProtKB-KW"/>
</dbReference>
<dbReference type="InterPro" id="IPR017900">
    <property type="entry name" value="4Fe4S_Fe_S_CS"/>
</dbReference>
<evidence type="ECO:0000256" key="3">
    <source>
        <dbReference type="ARBA" id="ARBA00023004"/>
    </source>
</evidence>
<feature type="domain" description="4Fe-4S ferredoxin-type" evidence="5">
    <location>
        <begin position="48"/>
        <end position="80"/>
    </location>
</feature>
<dbReference type="GO" id="GO:0046872">
    <property type="term" value="F:metal ion binding"/>
    <property type="evidence" value="ECO:0007669"/>
    <property type="project" value="UniProtKB-KW"/>
</dbReference>
<dbReference type="Gene3D" id="3.30.70.20">
    <property type="match status" value="2"/>
</dbReference>
<keyword evidence="3" id="KW-0408">Iron</keyword>
<keyword evidence="1" id="KW-0004">4Fe-4S</keyword>
<dbReference type="AlphaFoldDB" id="A0A7J3JNL8"/>
<keyword evidence="2" id="KW-0479">Metal-binding</keyword>
<evidence type="ECO:0000259" key="5">
    <source>
        <dbReference type="PROSITE" id="PS51379"/>
    </source>
</evidence>
<gene>
    <name evidence="6" type="ORF">ENT87_03900</name>
    <name evidence="7" type="ORF">ENU30_01665</name>
</gene>
<dbReference type="EMBL" id="DTAI01000113">
    <property type="protein sequence ID" value="HGN36676.1"/>
    <property type="molecule type" value="Genomic_DNA"/>
</dbReference>
<evidence type="ECO:0000313" key="6">
    <source>
        <dbReference type="EMBL" id="HGN36676.1"/>
    </source>
</evidence>
<evidence type="ECO:0000313" key="7">
    <source>
        <dbReference type="EMBL" id="HGQ17678.1"/>
    </source>
</evidence>
<protein>
    <submittedName>
        <fullName evidence="7">4Fe-4S dicluster domain-containing protein</fullName>
    </submittedName>
</protein>
<feature type="domain" description="4Fe-4S ferredoxin-type" evidence="5">
    <location>
        <begin position="14"/>
        <end position="33"/>
    </location>
</feature>
<dbReference type="SUPFAM" id="SSF54862">
    <property type="entry name" value="4Fe-4S ferredoxins"/>
    <property type="match status" value="1"/>
</dbReference>
<keyword evidence="4" id="KW-0411">Iron-sulfur</keyword>
<comment type="caution">
    <text evidence="7">The sequence shown here is derived from an EMBL/GenBank/DDBJ whole genome shotgun (WGS) entry which is preliminary data.</text>
</comment>
<dbReference type="PROSITE" id="PS00198">
    <property type="entry name" value="4FE4S_FER_1"/>
    <property type="match status" value="1"/>
</dbReference>
<dbReference type="PANTHER" id="PTHR43177">
    <property type="entry name" value="PROTEIN NRFC"/>
    <property type="match status" value="1"/>
</dbReference>
<evidence type="ECO:0000256" key="2">
    <source>
        <dbReference type="ARBA" id="ARBA00022723"/>
    </source>
</evidence>
<dbReference type="InterPro" id="IPR017896">
    <property type="entry name" value="4Fe4S_Fe-S-bd"/>
</dbReference>
<proteinExistence type="predicted"/>
<sequence length="168" mass="18424">MSGIESSTPATMSFRRLIDYDKCIGCGVCEEVCRFLHENRPLILLYRVAEDVDRPISCFHCARAPCIAVCPTNALSYDSQGAVTVSIAKCIGCTSCIAACPFGIPELLPIGHITKCDLCKKLRAENLEPGCIATCPSDAILWGSSESITKMMREKHLKRIVKAYSLYI</sequence>
<dbReference type="GO" id="GO:0016491">
    <property type="term" value="F:oxidoreductase activity"/>
    <property type="evidence" value="ECO:0007669"/>
    <property type="project" value="UniProtKB-ARBA"/>
</dbReference>
<accession>A0A7J3JNL8</accession>
<evidence type="ECO:0000256" key="4">
    <source>
        <dbReference type="ARBA" id="ARBA00023014"/>
    </source>
</evidence>
<name>A0A7J3JNL8_9CREN</name>
<dbReference type="PROSITE" id="PS51379">
    <property type="entry name" value="4FE4S_FER_2"/>
    <property type="match status" value="3"/>
</dbReference>
<dbReference type="InterPro" id="IPR050954">
    <property type="entry name" value="ET_IronSulfur_Cluster-Binding"/>
</dbReference>
<evidence type="ECO:0000256" key="1">
    <source>
        <dbReference type="ARBA" id="ARBA00022485"/>
    </source>
</evidence>
<organism evidence="7">
    <name type="scientific">Ignisphaera aggregans</name>
    <dbReference type="NCBI Taxonomy" id="334771"/>
    <lineage>
        <taxon>Archaea</taxon>
        <taxon>Thermoproteota</taxon>
        <taxon>Thermoprotei</taxon>
        <taxon>Desulfurococcales</taxon>
        <taxon>Desulfurococcaceae</taxon>
        <taxon>Ignisphaera</taxon>
    </lineage>
</organism>
<reference evidence="7" key="1">
    <citation type="journal article" date="2020" name="mSystems">
        <title>Genome- and Community-Level Interaction Insights into Carbon Utilization and Element Cycling Functions of Hydrothermarchaeota in Hydrothermal Sediment.</title>
        <authorList>
            <person name="Zhou Z."/>
            <person name="Liu Y."/>
            <person name="Xu W."/>
            <person name="Pan J."/>
            <person name="Luo Z.H."/>
            <person name="Li M."/>
        </authorList>
    </citation>
    <scope>NUCLEOTIDE SEQUENCE [LARGE SCALE GENOMIC DNA]</scope>
    <source>
        <strain evidence="6">SpSt-618</strain>
        <strain evidence="7">SpSt-657</strain>
    </source>
</reference>
<dbReference type="Pfam" id="PF13247">
    <property type="entry name" value="Fer4_11"/>
    <property type="match status" value="1"/>
</dbReference>
<dbReference type="EMBL" id="DTBZ01000042">
    <property type="protein sequence ID" value="HGQ17678.1"/>
    <property type="molecule type" value="Genomic_DNA"/>
</dbReference>
<dbReference type="PANTHER" id="PTHR43177:SF3">
    <property type="entry name" value="PROTEIN NRFC HOMOLOG"/>
    <property type="match status" value="1"/>
</dbReference>